<reference evidence="4" key="1">
    <citation type="thesis" date="2015" institute="Rutgers" country="The State University of New Jersey, 14 College Farm Rd., New Brunswick, NJ, USA">
        <title>Ammonia toxicity in bacteria and its implications for treatment of and resource recovery from highly nitrogenous organic wastes.</title>
        <authorList>
            <person name="Luther A.K."/>
        </authorList>
    </citation>
    <scope>NUCLEOTIDE SEQUENCE</scope>
    <source>
        <strain evidence="4">RT-10B</strain>
    </source>
</reference>
<feature type="domain" description="Thiamine phosphate synthase/TenI" evidence="3">
    <location>
        <begin position="73"/>
        <end position="240"/>
    </location>
</feature>
<dbReference type="InterPro" id="IPR022998">
    <property type="entry name" value="ThiamineP_synth_TenI"/>
</dbReference>
<gene>
    <name evidence="4" type="ORF">UF10_06925</name>
</gene>
<comment type="caution">
    <text evidence="4">The sequence shown here is derived from an EMBL/GenBank/DDBJ whole genome shotgun (WGS) entry which is preliminary data.</text>
</comment>
<evidence type="ECO:0000256" key="1">
    <source>
        <dbReference type="ARBA" id="ARBA00004948"/>
    </source>
</evidence>
<dbReference type="PANTHER" id="PTHR20857">
    <property type="entry name" value="THIAMINE-PHOSPHATE PYROPHOSPHORYLASE"/>
    <property type="match status" value="1"/>
</dbReference>
<sequence>MIKLKIISNRSLCQTSLDITVEKIFYNYLLSRKNSKKDDQVNFNKKIVFKNDDFSSKNILKDSKMIDFLKDFEIDSIVLREKDLSESSYKSLYKNILKISSKYNIDLFAHSYYKDALYMEGGKIHLPLYIFEEICEKIDSEEKDNKSLDKFFKCYKEIGVSVHSIDEAKRAESLGASYLIFGHIFETDCKKGLEPRGLKLLRELCSSVEIPIYAIGGITPQNAYLAVENGAKGVCIMSGIMKL</sequence>
<dbReference type="RefSeq" id="WP_106777067.1">
    <property type="nucleotide sequence ID" value="NZ_JYGE01000006.1"/>
</dbReference>
<keyword evidence="2" id="KW-0784">Thiamine biosynthesis</keyword>
<dbReference type="Pfam" id="PF02581">
    <property type="entry name" value="TMP-TENI"/>
    <property type="match status" value="1"/>
</dbReference>
<dbReference type="CDD" id="cd00564">
    <property type="entry name" value="TMP_TenI"/>
    <property type="match status" value="1"/>
</dbReference>
<protein>
    <recommendedName>
        <fullName evidence="3">Thiamine phosphate synthase/TenI domain-containing protein</fullName>
    </recommendedName>
</protein>
<dbReference type="PANTHER" id="PTHR20857:SF15">
    <property type="entry name" value="THIAMINE-PHOSPHATE SYNTHASE"/>
    <property type="match status" value="1"/>
</dbReference>
<dbReference type="Gene3D" id="3.20.20.70">
    <property type="entry name" value="Aldolase class I"/>
    <property type="match status" value="1"/>
</dbReference>
<accession>A0A2P7PZ75</accession>
<dbReference type="InterPro" id="IPR013785">
    <property type="entry name" value="Aldolase_TIM"/>
</dbReference>
<dbReference type="GO" id="GO:0009228">
    <property type="term" value="P:thiamine biosynthetic process"/>
    <property type="evidence" value="ECO:0007669"/>
    <property type="project" value="UniProtKB-KW"/>
</dbReference>
<dbReference type="GO" id="GO:0005737">
    <property type="term" value="C:cytoplasm"/>
    <property type="evidence" value="ECO:0007669"/>
    <property type="project" value="TreeGrafter"/>
</dbReference>
<evidence type="ECO:0000256" key="2">
    <source>
        <dbReference type="ARBA" id="ARBA00022977"/>
    </source>
</evidence>
<keyword evidence="5" id="KW-1185">Reference proteome</keyword>
<dbReference type="GO" id="GO:0004789">
    <property type="term" value="F:thiamine-phosphate diphosphorylase activity"/>
    <property type="evidence" value="ECO:0007669"/>
    <property type="project" value="TreeGrafter"/>
</dbReference>
<dbReference type="AlphaFoldDB" id="A0A2P7PZ75"/>
<dbReference type="Proteomes" id="UP000241434">
    <property type="component" value="Unassembled WGS sequence"/>
</dbReference>
<name>A0A2P7PZ75_9FIRM</name>
<evidence type="ECO:0000313" key="5">
    <source>
        <dbReference type="Proteomes" id="UP000241434"/>
    </source>
</evidence>
<dbReference type="EMBL" id="JYGE01000006">
    <property type="protein sequence ID" value="PSJ31012.1"/>
    <property type="molecule type" value="Genomic_DNA"/>
</dbReference>
<dbReference type="InterPro" id="IPR036206">
    <property type="entry name" value="ThiamineP_synth_sf"/>
</dbReference>
<evidence type="ECO:0000259" key="3">
    <source>
        <dbReference type="Pfam" id="PF02581"/>
    </source>
</evidence>
<proteinExistence type="predicted"/>
<organism evidence="4 5">
    <name type="scientific">Peptostreptococcus russellii</name>
    <dbReference type="NCBI Taxonomy" id="215200"/>
    <lineage>
        <taxon>Bacteria</taxon>
        <taxon>Bacillati</taxon>
        <taxon>Bacillota</taxon>
        <taxon>Clostridia</taxon>
        <taxon>Peptostreptococcales</taxon>
        <taxon>Peptostreptococcaceae</taxon>
        <taxon>Peptostreptococcus</taxon>
    </lineage>
</organism>
<comment type="pathway">
    <text evidence="1">Cofactor biosynthesis; thiamine diphosphate biosynthesis.</text>
</comment>
<evidence type="ECO:0000313" key="4">
    <source>
        <dbReference type="EMBL" id="PSJ31012.1"/>
    </source>
</evidence>
<dbReference type="OrthoDB" id="9802676at2"/>
<dbReference type="SUPFAM" id="SSF51391">
    <property type="entry name" value="Thiamin phosphate synthase"/>
    <property type="match status" value="1"/>
</dbReference>